<dbReference type="Proteomes" id="UP000500961">
    <property type="component" value="Chromosome"/>
</dbReference>
<dbReference type="FunFam" id="3.40.50.300:FF:000004">
    <property type="entry name" value="ATP synthase subunit beta"/>
    <property type="match status" value="1"/>
</dbReference>
<dbReference type="GO" id="GO:0046933">
    <property type="term" value="F:proton-transporting ATP synthase activity, rotational mechanism"/>
    <property type="evidence" value="ECO:0007669"/>
    <property type="project" value="UniProtKB-UniRule"/>
</dbReference>
<protein>
    <recommendedName>
        <fullName evidence="12">ATP synthase subunit beta</fullName>
        <ecNumber evidence="12">7.1.2.2</ecNumber>
    </recommendedName>
    <alternativeName>
        <fullName evidence="12">ATP synthase F1 sector subunit beta</fullName>
    </alternativeName>
    <alternativeName>
        <fullName evidence="12">F-ATPase subunit beta</fullName>
    </alternativeName>
</protein>
<dbReference type="NCBIfam" id="TIGR01039">
    <property type="entry name" value="atpD"/>
    <property type="match status" value="1"/>
</dbReference>
<accession>A0A7D4BLR3</accession>
<dbReference type="Pfam" id="PF22919">
    <property type="entry name" value="ATP-synt_VA_C"/>
    <property type="match status" value="1"/>
</dbReference>
<feature type="domain" description="AAA+ ATPase" evidence="13">
    <location>
        <begin position="146"/>
        <end position="441"/>
    </location>
</feature>
<evidence type="ECO:0000256" key="8">
    <source>
        <dbReference type="ARBA" id="ARBA00023065"/>
    </source>
</evidence>
<evidence type="ECO:0000256" key="3">
    <source>
        <dbReference type="ARBA" id="ARBA00022448"/>
    </source>
</evidence>
<dbReference type="Gene3D" id="3.40.50.300">
    <property type="entry name" value="P-loop containing nucleotide triphosphate hydrolases"/>
    <property type="match status" value="1"/>
</dbReference>
<dbReference type="GO" id="GO:0005524">
    <property type="term" value="F:ATP binding"/>
    <property type="evidence" value="ECO:0007669"/>
    <property type="project" value="UniProtKB-UniRule"/>
</dbReference>
<dbReference type="KEGG" id="ttz:FHG85_12865"/>
<keyword evidence="4 12" id="KW-0547">Nucleotide-binding</keyword>
<keyword evidence="12" id="KW-1003">Cell membrane</keyword>
<comment type="catalytic activity">
    <reaction evidence="12">
        <text>ATP + H2O + 4 H(+)(in) = ADP + phosphate + 5 H(+)(out)</text>
        <dbReference type="Rhea" id="RHEA:57720"/>
        <dbReference type="ChEBI" id="CHEBI:15377"/>
        <dbReference type="ChEBI" id="CHEBI:15378"/>
        <dbReference type="ChEBI" id="CHEBI:30616"/>
        <dbReference type="ChEBI" id="CHEBI:43474"/>
        <dbReference type="ChEBI" id="CHEBI:456216"/>
        <dbReference type="EC" id="7.1.2.2"/>
    </reaction>
</comment>
<evidence type="ECO:0000256" key="9">
    <source>
        <dbReference type="ARBA" id="ARBA00023136"/>
    </source>
</evidence>
<keyword evidence="8 12" id="KW-0406">Ion transport</keyword>
<dbReference type="PANTHER" id="PTHR15184">
    <property type="entry name" value="ATP SYNTHASE"/>
    <property type="match status" value="1"/>
</dbReference>
<keyword evidence="6 12" id="KW-0067">ATP-binding</keyword>
<dbReference type="InterPro" id="IPR003593">
    <property type="entry name" value="AAA+_ATPase"/>
</dbReference>
<keyword evidence="7 12" id="KW-1278">Translocase</keyword>
<dbReference type="InterPro" id="IPR005722">
    <property type="entry name" value="ATP_synth_F1_bsu"/>
</dbReference>
<dbReference type="SMART" id="SM00382">
    <property type="entry name" value="AAA"/>
    <property type="match status" value="1"/>
</dbReference>
<dbReference type="InterPro" id="IPR020003">
    <property type="entry name" value="ATPase_a/bsu_AS"/>
</dbReference>
<evidence type="ECO:0000259" key="13">
    <source>
        <dbReference type="SMART" id="SM00382"/>
    </source>
</evidence>
<dbReference type="CDD" id="cd01133">
    <property type="entry name" value="F1-ATPase_beta_CD"/>
    <property type="match status" value="1"/>
</dbReference>
<dbReference type="SUPFAM" id="SSF52540">
    <property type="entry name" value="P-loop containing nucleoside triphosphate hydrolases"/>
    <property type="match status" value="1"/>
</dbReference>
<dbReference type="PROSITE" id="PS00152">
    <property type="entry name" value="ATPASE_ALPHA_BETA"/>
    <property type="match status" value="1"/>
</dbReference>
<dbReference type="GO" id="GO:0045259">
    <property type="term" value="C:proton-transporting ATP synthase complex"/>
    <property type="evidence" value="ECO:0007669"/>
    <property type="project" value="UniProtKB-KW"/>
</dbReference>
<dbReference type="PANTHER" id="PTHR15184:SF71">
    <property type="entry name" value="ATP SYNTHASE SUBUNIT BETA, MITOCHONDRIAL"/>
    <property type="match status" value="1"/>
</dbReference>
<dbReference type="CDD" id="cd18115">
    <property type="entry name" value="ATP-synt_F1_beta_N"/>
    <property type="match status" value="1"/>
</dbReference>
<dbReference type="RefSeq" id="WP_173076566.1">
    <property type="nucleotide sequence ID" value="NZ_CP041345.1"/>
</dbReference>
<dbReference type="EC" id="7.1.2.2" evidence="12"/>
<dbReference type="AlphaFoldDB" id="A0A7D4BLR3"/>
<dbReference type="CDD" id="cd18110">
    <property type="entry name" value="ATP-synt_F1_beta_C"/>
    <property type="match status" value="1"/>
</dbReference>
<dbReference type="SUPFAM" id="SSF50615">
    <property type="entry name" value="N-terminal domain of alpha and beta subunits of F1 ATP synthase"/>
    <property type="match status" value="1"/>
</dbReference>
<keyword evidence="3 12" id="KW-0813">Transport</keyword>
<dbReference type="InterPro" id="IPR027417">
    <property type="entry name" value="P-loop_NTPase"/>
</dbReference>
<evidence type="ECO:0000313" key="14">
    <source>
        <dbReference type="EMBL" id="QKG81119.1"/>
    </source>
</evidence>
<comment type="function">
    <text evidence="12">Produces ATP from ADP in the presence of a proton gradient across the membrane. The catalytic sites are hosted primarily by the beta subunits.</text>
</comment>
<keyword evidence="15" id="KW-1185">Reference proteome</keyword>
<comment type="subcellular location">
    <subcellularLocation>
        <location evidence="12">Cell membrane</location>
        <topology evidence="12">Peripheral membrane protein</topology>
    </subcellularLocation>
    <subcellularLocation>
        <location evidence="1">Membrane</location>
        <topology evidence="1">Peripheral membrane protein</topology>
    </subcellularLocation>
</comment>
<sequence length="503" mass="55130">MAENIGEVVQIIGPVIDVAFPNKEELPAIYEALELTRPDNSILVLECQQHIGEHTVRTIAMDSTDGLSRGTKVRATGKSITMPVGTQIKGRLLNVIGEAIDGLPQVNRDSDYQIHNKPPKFDELSTEKEILFTGIKVIDLLEPYSKGGKIGLFGGAGVGKTVIIMELINNIAKGYSGMSVFAGVGERTREGNDLLREMIESDVIKYGKEFKEIMEKGGWDLSKVDLEELKNSQATLIFGQMNEPPGARASVALSGLTVAESFRDGGEDGQGRDILFFIDNIFRFTQAGSEVSALLGRMPSAVGYQPTLATEMGLMQERITSTKKGSITSVQAIYVPADDLTDPAPATTFSHLDATTVLDRKIAELGIYPAVNPLDSTSRILTPEVVGEEHYNTAQRVKNLLQRYKELQDIIAILGMDELSEEDKLVVHRARRVQRFLSQPFHVAEAFTGIKGVMVDIKDTIKGFNMIMDGEVDKYPEAAFNLVGTIEEAIEKGERLLAEAKKK</sequence>
<organism evidence="14 15">
    <name type="scientific">Tenuifilum thalassicum</name>
    <dbReference type="NCBI Taxonomy" id="2590900"/>
    <lineage>
        <taxon>Bacteria</taxon>
        <taxon>Pseudomonadati</taxon>
        <taxon>Bacteroidota</taxon>
        <taxon>Bacteroidia</taxon>
        <taxon>Bacteroidales</taxon>
        <taxon>Tenuifilaceae</taxon>
        <taxon>Tenuifilum</taxon>
    </lineage>
</organism>
<evidence type="ECO:0000256" key="12">
    <source>
        <dbReference type="HAMAP-Rule" id="MF_01347"/>
    </source>
</evidence>
<evidence type="ECO:0000313" key="15">
    <source>
        <dbReference type="Proteomes" id="UP000500961"/>
    </source>
</evidence>
<dbReference type="GO" id="GO:0005886">
    <property type="term" value="C:plasma membrane"/>
    <property type="evidence" value="ECO:0007669"/>
    <property type="project" value="UniProtKB-SubCell"/>
</dbReference>
<dbReference type="Pfam" id="PF02874">
    <property type="entry name" value="ATP-synt_ab_N"/>
    <property type="match status" value="1"/>
</dbReference>
<dbReference type="Pfam" id="PF00006">
    <property type="entry name" value="ATP-synt_ab"/>
    <property type="match status" value="1"/>
</dbReference>
<name>A0A7D4BLR3_9BACT</name>
<dbReference type="Gene3D" id="1.10.1140.10">
    <property type="entry name" value="Bovine Mitochondrial F1-atpase, Atp Synthase Beta Chain, Chain D, domain 3"/>
    <property type="match status" value="1"/>
</dbReference>
<dbReference type="InterPro" id="IPR000194">
    <property type="entry name" value="ATPase_F1/V1/A1_a/bsu_nucl-bd"/>
</dbReference>
<evidence type="ECO:0000256" key="10">
    <source>
        <dbReference type="ARBA" id="ARBA00023196"/>
    </source>
</evidence>
<evidence type="ECO:0000256" key="5">
    <source>
        <dbReference type="ARBA" id="ARBA00022781"/>
    </source>
</evidence>
<proteinExistence type="inferred from homology"/>
<feature type="binding site" evidence="12">
    <location>
        <begin position="154"/>
        <end position="161"/>
    </location>
    <ligand>
        <name>ATP</name>
        <dbReference type="ChEBI" id="CHEBI:30616"/>
    </ligand>
</feature>
<keyword evidence="9 12" id="KW-0472">Membrane</keyword>
<evidence type="ECO:0000256" key="4">
    <source>
        <dbReference type="ARBA" id="ARBA00022741"/>
    </source>
</evidence>
<dbReference type="InterPro" id="IPR036121">
    <property type="entry name" value="ATPase_F1/V1/A1_a/bsu_N_sf"/>
</dbReference>
<reference evidence="14 15" key="1">
    <citation type="submission" date="2019-07" db="EMBL/GenBank/DDBJ databases">
        <title>Thalassofilum flectens gen. nov., sp. nov., a novel moderate thermophilic anaerobe from a shallow sea hot spring in Kunashir Island (Russia), representing a new family in the order Bacteroidales, and proposal of Thalassofilacea fam. nov.</title>
        <authorList>
            <person name="Kochetkova T.V."/>
            <person name="Podosokorskaya O.A."/>
            <person name="Novikov A."/>
            <person name="Elcheninov A.G."/>
            <person name="Toshchakov S.V."/>
            <person name="Kublanov I.V."/>
        </authorList>
    </citation>
    <scope>NUCLEOTIDE SEQUENCE [LARGE SCALE GENOMIC DNA]</scope>
    <source>
        <strain evidence="14 15">38-H</strain>
    </source>
</reference>
<dbReference type="InterPro" id="IPR055190">
    <property type="entry name" value="ATP-synt_VA_C"/>
</dbReference>
<gene>
    <name evidence="12" type="primary">atpD</name>
    <name evidence="14" type="ORF">FHG85_12865</name>
</gene>
<dbReference type="FunFam" id="1.10.1140.10:FF:000001">
    <property type="entry name" value="ATP synthase subunit beta"/>
    <property type="match status" value="1"/>
</dbReference>
<evidence type="ECO:0000256" key="2">
    <source>
        <dbReference type="ARBA" id="ARBA00008936"/>
    </source>
</evidence>
<dbReference type="HAMAP" id="MF_01347">
    <property type="entry name" value="ATP_synth_beta_bact"/>
    <property type="match status" value="1"/>
</dbReference>
<evidence type="ECO:0000256" key="11">
    <source>
        <dbReference type="ARBA" id="ARBA00023310"/>
    </source>
</evidence>
<evidence type="ECO:0000256" key="1">
    <source>
        <dbReference type="ARBA" id="ARBA00004170"/>
    </source>
</evidence>
<dbReference type="EMBL" id="CP041345">
    <property type="protein sequence ID" value="QKG81119.1"/>
    <property type="molecule type" value="Genomic_DNA"/>
</dbReference>
<dbReference type="InterPro" id="IPR004100">
    <property type="entry name" value="ATPase_F1/V1/A1_a/bsu_N"/>
</dbReference>
<keyword evidence="10 12" id="KW-0139">CF(1)</keyword>
<dbReference type="InterPro" id="IPR024034">
    <property type="entry name" value="ATPase_F1/V1_b/a_C"/>
</dbReference>
<dbReference type="Gene3D" id="2.40.10.170">
    <property type="match status" value="1"/>
</dbReference>
<keyword evidence="11 12" id="KW-0066">ATP synthesis</keyword>
<dbReference type="InterPro" id="IPR050053">
    <property type="entry name" value="ATPase_alpha/beta_chains"/>
</dbReference>
<evidence type="ECO:0000256" key="7">
    <source>
        <dbReference type="ARBA" id="ARBA00022967"/>
    </source>
</evidence>
<comment type="similarity">
    <text evidence="2 12">Belongs to the ATPase alpha/beta chains family.</text>
</comment>
<keyword evidence="5 12" id="KW-0375">Hydrogen ion transport</keyword>
<evidence type="ECO:0000256" key="6">
    <source>
        <dbReference type="ARBA" id="ARBA00022840"/>
    </source>
</evidence>
<dbReference type="SUPFAM" id="SSF47917">
    <property type="entry name" value="C-terminal domain of alpha and beta subunits of F1 ATP synthase"/>
    <property type="match status" value="1"/>
</dbReference>